<dbReference type="InterPro" id="IPR032834">
    <property type="entry name" value="NatK-like_C"/>
</dbReference>
<feature type="domain" description="Sensor histidine kinase NatK-like C-terminal" evidence="1">
    <location>
        <begin position="128"/>
        <end position="223"/>
    </location>
</feature>
<organism evidence="2 3">
    <name type="scientific">Bacteriovorax antarcticus</name>
    <dbReference type="NCBI Taxonomy" id="3088717"/>
    <lineage>
        <taxon>Bacteria</taxon>
        <taxon>Pseudomonadati</taxon>
        <taxon>Bdellovibrionota</taxon>
        <taxon>Bacteriovoracia</taxon>
        <taxon>Bacteriovoracales</taxon>
        <taxon>Bacteriovoracaceae</taxon>
        <taxon>Bacteriovorax</taxon>
    </lineage>
</organism>
<dbReference type="EMBL" id="JAYGJQ010000003">
    <property type="protein sequence ID" value="MEA9358546.1"/>
    <property type="molecule type" value="Genomic_DNA"/>
</dbReference>
<proteinExistence type="predicted"/>
<protein>
    <submittedName>
        <fullName evidence="2">GHKL domain-containing protein</fullName>
    </submittedName>
</protein>
<dbReference type="Pfam" id="PF14501">
    <property type="entry name" value="HATPase_c_5"/>
    <property type="match status" value="1"/>
</dbReference>
<evidence type="ECO:0000259" key="1">
    <source>
        <dbReference type="Pfam" id="PF14501"/>
    </source>
</evidence>
<comment type="caution">
    <text evidence="2">The sequence shown here is derived from an EMBL/GenBank/DDBJ whole genome shotgun (WGS) entry which is preliminary data.</text>
</comment>
<sequence length="238" mass="27646">MFTLKKKPVQHSESSQDFKERLFFHDVVNQTHGLLLFLNQKEISGENINREEIQLMQKEVKTLQSLIRDHFNYKHKNLVQTYDWVPFSYAKLAFENLSQTYFKDTQVNATFTIVGKDSEEDLIYYPCFYRILNNLIKNISEAQSPNAEFNFVMDEVGLTVVTRNQLKKSSTDSSESLTRVILNEDKLIKGLGLDSIHHLAEEHGGIFGFEIENNTWINKLYLPTQNSMSLRKTDKIAA</sequence>
<accession>A0ABU5VZW9</accession>
<dbReference type="RefSeq" id="WP_323579005.1">
    <property type="nucleotide sequence ID" value="NZ_JAYGJQ010000003.1"/>
</dbReference>
<name>A0ABU5VZW9_9BACT</name>
<evidence type="ECO:0000313" key="3">
    <source>
        <dbReference type="Proteomes" id="UP001302274"/>
    </source>
</evidence>
<dbReference type="Proteomes" id="UP001302274">
    <property type="component" value="Unassembled WGS sequence"/>
</dbReference>
<evidence type="ECO:0000313" key="2">
    <source>
        <dbReference type="EMBL" id="MEA9358546.1"/>
    </source>
</evidence>
<keyword evidence="3" id="KW-1185">Reference proteome</keyword>
<gene>
    <name evidence="2" type="ORF">SHI21_20080</name>
</gene>
<reference evidence="2 3" key="1">
    <citation type="submission" date="2023-11" db="EMBL/GenBank/DDBJ databases">
        <title>A Novel Polar Bacteriovorax (B. antarcticus) Isolated from the Biocrust in Antarctica.</title>
        <authorList>
            <person name="Mun W."/>
            <person name="Choi S.Y."/>
            <person name="Mitchell R.J."/>
        </authorList>
    </citation>
    <scope>NUCLEOTIDE SEQUENCE [LARGE SCALE GENOMIC DNA]</scope>
    <source>
        <strain evidence="2 3">PP10</strain>
    </source>
</reference>